<dbReference type="EMBL" id="LAZR01004092">
    <property type="protein sequence ID" value="KKN11871.1"/>
    <property type="molecule type" value="Genomic_DNA"/>
</dbReference>
<comment type="caution">
    <text evidence="1">The sequence shown here is derived from an EMBL/GenBank/DDBJ whole genome shotgun (WGS) entry which is preliminary data.</text>
</comment>
<accession>A0A0F9QF91</accession>
<proteinExistence type="predicted"/>
<name>A0A0F9QF91_9ZZZZ</name>
<reference evidence="1" key="1">
    <citation type="journal article" date="2015" name="Nature">
        <title>Complex archaea that bridge the gap between prokaryotes and eukaryotes.</title>
        <authorList>
            <person name="Spang A."/>
            <person name="Saw J.H."/>
            <person name="Jorgensen S.L."/>
            <person name="Zaremba-Niedzwiedzka K."/>
            <person name="Martijn J."/>
            <person name="Lind A.E."/>
            <person name="van Eijk R."/>
            <person name="Schleper C."/>
            <person name="Guy L."/>
            <person name="Ettema T.J."/>
        </authorList>
    </citation>
    <scope>NUCLEOTIDE SEQUENCE</scope>
</reference>
<protein>
    <submittedName>
        <fullName evidence="1">Uncharacterized protein</fullName>
    </submittedName>
</protein>
<sequence length="70" mass="8141">MNVAEGVWHEAGDLTAVGLPPARGFIRWHGQHPGRHWWKDKKNGLFETYVVDGILYKRDTFGSRWHEGRI</sequence>
<dbReference type="AlphaFoldDB" id="A0A0F9QF91"/>
<organism evidence="1">
    <name type="scientific">marine sediment metagenome</name>
    <dbReference type="NCBI Taxonomy" id="412755"/>
    <lineage>
        <taxon>unclassified sequences</taxon>
        <taxon>metagenomes</taxon>
        <taxon>ecological metagenomes</taxon>
    </lineage>
</organism>
<evidence type="ECO:0000313" key="1">
    <source>
        <dbReference type="EMBL" id="KKN11871.1"/>
    </source>
</evidence>
<gene>
    <name evidence="1" type="ORF">LCGC14_1022180</name>
</gene>